<dbReference type="Gene3D" id="1.20.1280.20">
    <property type="entry name" value="HscB, C-terminal domain"/>
    <property type="match status" value="1"/>
</dbReference>
<evidence type="ECO:0000256" key="3">
    <source>
        <dbReference type="ARBA" id="ARBA00025596"/>
    </source>
</evidence>
<protein>
    <recommendedName>
        <fullName evidence="4">Co-chaperone protein HscB homolog</fullName>
    </recommendedName>
</protein>
<dbReference type="SMART" id="SM00271">
    <property type="entry name" value="DnaJ"/>
    <property type="match status" value="1"/>
</dbReference>
<evidence type="ECO:0000313" key="6">
    <source>
        <dbReference type="EMBL" id="TFZ82160.1"/>
    </source>
</evidence>
<dbReference type="HAMAP" id="MF_00682">
    <property type="entry name" value="HscB"/>
    <property type="match status" value="1"/>
</dbReference>
<reference evidence="6 7" key="1">
    <citation type="journal article" date="2019" name="ISME J.">
        <title>Candidatus Macondimonas diazotrophica, a novel gammaproteobacterial genus dominating crude-oil-contaminated coastal sediments.</title>
        <authorList>
            <person name="Karthikeyan S."/>
            <person name="Konstantinidis K."/>
        </authorList>
    </citation>
    <scope>NUCLEOTIDE SEQUENCE [LARGE SCALE GENOMIC DNA]</scope>
    <source>
        <strain evidence="6 7">KTK01</strain>
    </source>
</reference>
<proteinExistence type="inferred from homology"/>
<keyword evidence="2 4" id="KW-0143">Chaperone</keyword>
<sequence length="178" mass="19796">MTAMVAIDYFAVFGLPPAFAQDLTELEHRYLDLQRHAHPDRYAHQDAAQRRAAAEAAAHINEAYRQLKDPLARSTHLLALRGVEVLSAGSIPLPADFLLQQMDWHEALDTARRAGDASQLSGLTRDLRAEWARLESRLSRALDEGGDNADAAATVRQLMFLRRLIEQAQSALDAEELS</sequence>
<keyword evidence="7" id="KW-1185">Reference proteome</keyword>
<dbReference type="InterPro" id="IPR036869">
    <property type="entry name" value="J_dom_sf"/>
</dbReference>
<dbReference type="InterPro" id="IPR009073">
    <property type="entry name" value="HscB_oligo_C"/>
</dbReference>
<dbReference type="CDD" id="cd06257">
    <property type="entry name" value="DnaJ"/>
    <property type="match status" value="1"/>
</dbReference>
<dbReference type="PANTHER" id="PTHR14021:SF15">
    <property type="entry name" value="IRON-SULFUR CLUSTER CO-CHAPERONE PROTEIN HSCB"/>
    <property type="match status" value="1"/>
</dbReference>
<organism evidence="6 7">
    <name type="scientific">Candidatus Macondimonas diazotrophica</name>
    <dbReference type="NCBI Taxonomy" id="2305248"/>
    <lineage>
        <taxon>Bacteria</taxon>
        <taxon>Pseudomonadati</taxon>
        <taxon>Pseudomonadota</taxon>
        <taxon>Gammaproteobacteria</taxon>
        <taxon>Chromatiales</taxon>
        <taxon>Ectothiorhodospiraceae</taxon>
        <taxon>Candidatus Macondimonas</taxon>
    </lineage>
</organism>
<evidence type="ECO:0000256" key="4">
    <source>
        <dbReference type="HAMAP-Rule" id="MF_00682"/>
    </source>
</evidence>
<dbReference type="Gene3D" id="1.10.287.110">
    <property type="entry name" value="DnaJ domain"/>
    <property type="match status" value="1"/>
</dbReference>
<evidence type="ECO:0000313" key="7">
    <source>
        <dbReference type="Proteomes" id="UP000297890"/>
    </source>
</evidence>
<dbReference type="EMBL" id="SRIO01000011">
    <property type="protein sequence ID" value="TFZ82160.1"/>
    <property type="molecule type" value="Genomic_DNA"/>
</dbReference>
<name>A0A4Z0F7A0_9GAMM</name>
<dbReference type="Proteomes" id="UP000297890">
    <property type="component" value="Unassembled WGS sequence"/>
</dbReference>
<comment type="caution">
    <text evidence="6">The sequence shown here is derived from an EMBL/GenBank/DDBJ whole genome shotgun (WGS) entry which is preliminary data.</text>
</comment>
<dbReference type="Pfam" id="PF07743">
    <property type="entry name" value="HSCB_C"/>
    <property type="match status" value="1"/>
</dbReference>
<dbReference type="InterPro" id="IPR001623">
    <property type="entry name" value="DnaJ_domain"/>
</dbReference>
<gene>
    <name evidence="4 6" type="primary">hscB</name>
    <name evidence="6" type="ORF">E4680_09040</name>
</gene>
<comment type="similarity">
    <text evidence="1 4">Belongs to the HscB family.</text>
</comment>
<dbReference type="NCBIfam" id="TIGR00714">
    <property type="entry name" value="hscB"/>
    <property type="match status" value="1"/>
</dbReference>
<dbReference type="GO" id="GO:0044571">
    <property type="term" value="P:[2Fe-2S] cluster assembly"/>
    <property type="evidence" value="ECO:0007669"/>
    <property type="project" value="InterPro"/>
</dbReference>
<dbReference type="InterPro" id="IPR004640">
    <property type="entry name" value="HscB"/>
</dbReference>
<dbReference type="PANTHER" id="PTHR14021">
    <property type="entry name" value="IRON-SULFUR CLUSTER CO-CHAPERONE PROTEIN HSCB"/>
    <property type="match status" value="1"/>
</dbReference>
<comment type="function">
    <text evidence="3 4">Co-chaperone involved in the maturation of iron-sulfur cluster-containing proteins. Seems to help targeting proteins to be folded toward HscA.</text>
</comment>
<dbReference type="OrthoDB" id="287587at2"/>
<evidence type="ECO:0000259" key="5">
    <source>
        <dbReference type="PROSITE" id="PS50076"/>
    </source>
</evidence>
<comment type="subunit">
    <text evidence="4">Interacts with HscA and stimulates its ATPase activity.</text>
</comment>
<feature type="domain" description="J" evidence="5">
    <location>
        <begin position="8"/>
        <end position="72"/>
    </location>
</feature>
<dbReference type="SUPFAM" id="SSF47144">
    <property type="entry name" value="HSC20 (HSCB), C-terminal oligomerisation domain"/>
    <property type="match status" value="1"/>
</dbReference>
<dbReference type="PROSITE" id="PS50076">
    <property type="entry name" value="DNAJ_2"/>
    <property type="match status" value="1"/>
</dbReference>
<dbReference type="AlphaFoldDB" id="A0A4Z0F7A0"/>
<dbReference type="SUPFAM" id="SSF46565">
    <property type="entry name" value="Chaperone J-domain"/>
    <property type="match status" value="1"/>
</dbReference>
<dbReference type="GO" id="GO:0006457">
    <property type="term" value="P:protein folding"/>
    <property type="evidence" value="ECO:0007669"/>
    <property type="project" value="UniProtKB-UniRule"/>
</dbReference>
<evidence type="ECO:0000256" key="2">
    <source>
        <dbReference type="ARBA" id="ARBA00023186"/>
    </source>
</evidence>
<dbReference type="GO" id="GO:0051259">
    <property type="term" value="P:protein complex oligomerization"/>
    <property type="evidence" value="ECO:0007669"/>
    <property type="project" value="InterPro"/>
</dbReference>
<dbReference type="GO" id="GO:0001671">
    <property type="term" value="F:ATPase activator activity"/>
    <property type="evidence" value="ECO:0007669"/>
    <property type="project" value="InterPro"/>
</dbReference>
<evidence type="ECO:0000256" key="1">
    <source>
        <dbReference type="ARBA" id="ARBA00010476"/>
    </source>
</evidence>
<dbReference type="RefSeq" id="WP_135282088.1">
    <property type="nucleotide sequence ID" value="NZ_SRIO01000011.1"/>
</dbReference>
<accession>A0A4Z0F7A0</accession>
<dbReference type="InterPro" id="IPR036386">
    <property type="entry name" value="HscB_C_sf"/>
</dbReference>
<dbReference type="GO" id="GO:0051087">
    <property type="term" value="F:protein-folding chaperone binding"/>
    <property type="evidence" value="ECO:0007669"/>
    <property type="project" value="InterPro"/>
</dbReference>